<evidence type="ECO:0000256" key="1">
    <source>
        <dbReference type="ARBA" id="ARBA00011040"/>
    </source>
</evidence>
<dbReference type="Gene3D" id="3.40.50.300">
    <property type="entry name" value="P-loop containing nucleotide triphosphate hydrolases"/>
    <property type="match status" value="1"/>
</dbReference>
<feature type="domain" description="ArsA HSP20-like" evidence="3">
    <location>
        <begin position="352"/>
        <end position="406"/>
    </location>
</feature>
<dbReference type="Pfam" id="PF02374">
    <property type="entry name" value="ArsA_ATPase"/>
    <property type="match status" value="1"/>
</dbReference>
<reference evidence="4" key="1">
    <citation type="journal article" date="2014" name="Int. J. Syst. Evol. Microbiol.">
        <title>Complete genome sequence of Corynebacterium casei LMG S-19264T (=DSM 44701T), isolated from a smear-ripened cheese.</title>
        <authorList>
            <consortium name="US DOE Joint Genome Institute (JGI-PGF)"/>
            <person name="Walter F."/>
            <person name="Albersmeier A."/>
            <person name="Kalinowski J."/>
            <person name="Ruckert C."/>
        </authorList>
    </citation>
    <scope>NUCLEOTIDE SEQUENCE</scope>
    <source>
        <strain evidence="4">VKM Ac-1069</strain>
    </source>
</reference>
<dbReference type="GO" id="GO:0005524">
    <property type="term" value="F:ATP binding"/>
    <property type="evidence" value="ECO:0007669"/>
    <property type="project" value="InterPro"/>
</dbReference>
<dbReference type="NCBIfam" id="TIGR00345">
    <property type="entry name" value="GET3_arsA_TRC40"/>
    <property type="match status" value="1"/>
</dbReference>
<evidence type="ECO:0000259" key="2">
    <source>
        <dbReference type="Pfam" id="PF02374"/>
    </source>
</evidence>
<sequence length="428" mass="45006">MAATLPRVRVVLFTGKGGVGKTTLAAATAARLARAGRKTLVVSTDPAHSLGDALGERLDDTTENEPADLGSGLFAAHVDTRVLLDDTWAELQGHLRTVLAGAGIDELVADELTVLPGVEDLLALAEVHRLATSGLWEVVVVDCGPTAETLRLLGLPEALSGYLERLFPAHRRAVRGMIAGLASGRTGAERSAGWDRTVDALDRLAAQLAGLRAMLADREETSIRLVLTPERVVAAETRRTLTALALHDLQVDGLVVNRVMPAPPPSLRGPTARWLRERHTEQQAVLAEVRAECGDAVPLATVPYTAAEPTGVEALIALAGSLYGTADPAAPGPATGPVLRLERSAGDGTSADSEFELALRLPGAADGPLDLTRVGDELVVTVGATRRRVSLPAVLRRCEVTGARLVGEGHATDLVVVFAPDPALWMRR</sequence>
<dbReference type="CDD" id="cd02035">
    <property type="entry name" value="ArsA"/>
    <property type="match status" value="1"/>
</dbReference>
<keyword evidence="5" id="KW-1185">Reference proteome</keyword>
<organism evidence="4 5">
    <name type="scientific">Pseudonocardia halophobica</name>
    <dbReference type="NCBI Taxonomy" id="29401"/>
    <lineage>
        <taxon>Bacteria</taxon>
        <taxon>Bacillati</taxon>
        <taxon>Actinomycetota</taxon>
        <taxon>Actinomycetes</taxon>
        <taxon>Pseudonocardiales</taxon>
        <taxon>Pseudonocardiaceae</taxon>
        <taxon>Pseudonocardia</taxon>
    </lineage>
</organism>
<dbReference type="SUPFAM" id="SSF52540">
    <property type="entry name" value="P-loop containing nucleoside triphosphate hydrolases"/>
    <property type="match status" value="1"/>
</dbReference>
<proteinExistence type="inferred from homology"/>
<reference evidence="4" key="2">
    <citation type="submission" date="2023-01" db="EMBL/GenBank/DDBJ databases">
        <authorList>
            <person name="Sun Q."/>
            <person name="Evtushenko L."/>
        </authorList>
    </citation>
    <scope>NUCLEOTIDE SEQUENCE</scope>
    <source>
        <strain evidence="4">VKM Ac-1069</strain>
    </source>
</reference>
<dbReference type="AlphaFoldDB" id="A0A9W6L254"/>
<dbReference type="InterPro" id="IPR027417">
    <property type="entry name" value="P-loop_NTPase"/>
</dbReference>
<comment type="caution">
    <text evidence="4">The sequence shown here is derived from an EMBL/GenBank/DDBJ whole genome shotgun (WGS) entry which is preliminary data.</text>
</comment>
<dbReference type="GO" id="GO:0016887">
    <property type="term" value="F:ATP hydrolysis activity"/>
    <property type="evidence" value="ECO:0007669"/>
    <property type="project" value="InterPro"/>
</dbReference>
<dbReference type="Pfam" id="PF17886">
    <property type="entry name" value="ArsA_HSP20"/>
    <property type="match status" value="1"/>
</dbReference>
<dbReference type="Gene3D" id="2.60.40.790">
    <property type="match status" value="1"/>
</dbReference>
<dbReference type="PANTHER" id="PTHR10803">
    <property type="entry name" value="ARSENICAL PUMP-DRIVING ATPASE ARSENITE-TRANSLOCATING ATPASE"/>
    <property type="match status" value="1"/>
</dbReference>
<evidence type="ECO:0000313" key="4">
    <source>
        <dbReference type="EMBL" id="GLL10760.1"/>
    </source>
</evidence>
<dbReference type="InterPro" id="IPR016300">
    <property type="entry name" value="ATPase_ArsA/GET3"/>
</dbReference>
<evidence type="ECO:0000259" key="3">
    <source>
        <dbReference type="Pfam" id="PF17886"/>
    </source>
</evidence>
<evidence type="ECO:0000313" key="5">
    <source>
        <dbReference type="Proteomes" id="UP001143463"/>
    </source>
</evidence>
<feature type="domain" description="ArsA/GET3 Anion-transporting ATPase-like" evidence="2">
    <location>
        <begin position="9"/>
        <end position="323"/>
    </location>
</feature>
<dbReference type="InterPro" id="IPR008978">
    <property type="entry name" value="HSP20-like_chaperone"/>
</dbReference>
<dbReference type="InterPro" id="IPR040612">
    <property type="entry name" value="ArsA_HSP20-like"/>
</dbReference>
<dbReference type="Proteomes" id="UP001143463">
    <property type="component" value="Unassembled WGS sequence"/>
</dbReference>
<comment type="similarity">
    <text evidence="1">Belongs to the arsA ATPase family.</text>
</comment>
<dbReference type="EMBL" id="BSFQ01000005">
    <property type="protein sequence ID" value="GLL10760.1"/>
    <property type="molecule type" value="Genomic_DNA"/>
</dbReference>
<protein>
    <submittedName>
        <fullName evidence="4">Arsenic-transporting ATPase</fullName>
    </submittedName>
</protein>
<accession>A0A9W6L254</accession>
<dbReference type="PANTHER" id="PTHR10803:SF3">
    <property type="entry name" value="ATPASE GET3"/>
    <property type="match status" value="1"/>
</dbReference>
<dbReference type="InterPro" id="IPR025723">
    <property type="entry name" value="ArsA/GET3_ATPase-like"/>
</dbReference>
<name>A0A9W6L254_9PSEU</name>
<gene>
    <name evidence="4" type="primary">arsA</name>
    <name evidence="4" type="ORF">GCM10017577_19000</name>
</gene>